<protein>
    <submittedName>
        <fullName evidence="2">Uncharacterized protein</fullName>
    </submittedName>
</protein>
<feature type="transmembrane region" description="Helical" evidence="1">
    <location>
        <begin position="111"/>
        <end position="130"/>
    </location>
</feature>
<reference evidence="2 3" key="1">
    <citation type="journal article" date="2018" name="Sci. Rep.">
        <title>Comparative analysis of the Pocillopora damicornis genome highlights role of immune system in coral evolution.</title>
        <authorList>
            <person name="Cunning R."/>
            <person name="Bay R.A."/>
            <person name="Gillette P."/>
            <person name="Baker A.C."/>
            <person name="Traylor-Knowles N."/>
        </authorList>
    </citation>
    <scope>NUCLEOTIDE SEQUENCE [LARGE SCALE GENOMIC DNA]</scope>
    <source>
        <strain evidence="2">RSMAS</strain>
        <tissue evidence="2">Whole animal</tissue>
    </source>
</reference>
<sequence length="224" mass="25646">MPRPYSEYLRWRAIWMKEFLRYSVDEVVAALYMSPKTILCYVSKCLDSSEVKAETLGRPLNSFLMHPQVEFVTMEALTTIALQRSEADRVLFKSNVCLLDPEMLMFLDESGFVSLIVYWYHFVFFFNFILSGQKTKRTNGCSPIGKRAEVKRMTQNWGLRITAIPILCTEGMIDLGLYQGNVNGATFKDFVDEKLCPNLLPFNGIDSRSVLIMGTRESLAILGF</sequence>
<evidence type="ECO:0000313" key="3">
    <source>
        <dbReference type="Proteomes" id="UP000275408"/>
    </source>
</evidence>
<keyword evidence="1" id="KW-0812">Transmembrane</keyword>
<organism evidence="2 3">
    <name type="scientific">Pocillopora damicornis</name>
    <name type="common">Cauliflower coral</name>
    <name type="synonym">Millepora damicornis</name>
    <dbReference type="NCBI Taxonomy" id="46731"/>
    <lineage>
        <taxon>Eukaryota</taxon>
        <taxon>Metazoa</taxon>
        <taxon>Cnidaria</taxon>
        <taxon>Anthozoa</taxon>
        <taxon>Hexacorallia</taxon>
        <taxon>Scleractinia</taxon>
        <taxon>Astrocoeniina</taxon>
        <taxon>Pocilloporidae</taxon>
        <taxon>Pocillopora</taxon>
    </lineage>
</organism>
<accession>A0A3M6UFA1</accession>
<dbReference type="AlphaFoldDB" id="A0A3M6UFA1"/>
<proteinExistence type="predicted"/>
<dbReference type="Proteomes" id="UP000275408">
    <property type="component" value="Unassembled WGS sequence"/>
</dbReference>
<keyword evidence="1" id="KW-0472">Membrane</keyword>
<name>A0A3M6UFA1_POCDA</name>
<evidence type="ECO:0000313" key="2">
    <source>
        <dbReference type="EMBL" id="RMX52276.1"/>
    </source>
</evidence>
<keyword evidence="3" id="KW-1185">Reference proteome</keyword>
<keyword evidence="1" id="KW-1133">Transmembrane helix</keyword>
<dbReference type="EMBL" id="RCHS01001671">
    <property type="protein sequence ID" value="RMX52276.1"/>
    <property type="molecule type" value="Genomic_DNA"/>
</dbReference>
<comment type="caution">
    <text evidence="2">The sequence shown here is derived from an EMBL/GenBank/DDBJ whole genome shotgun (WGS) entry which is preliminary data.</text>
</comment>
<dbReference type="OrthoDB" id="5946360at2759"/>
<gene>
    <name evidence="2" type="ORF">pdam_00007919</name>
</gene>
<dbReference type="STRING" id="46731.A0A3M6UFA1"/>
<evidence type="ECO:0000256" key="1">
    <source>
        <dbReference type="SAM" id="Phobius"/>
    </source>
</evidence>